<dbReference type="PANTHER" id="PTHR46825">
    <property type="entry name" value="D-ALANYL-D-ALANINE-CARBOXYPEPTIDASE/ENDOPEPTIDASE AMPH"/>
    <property type="match status" value="1"/>
</dbReference>
<evidence type="ECO:0000313" key="6">
    <source>
        <dbReference type="EMBL" id="BBM85073.1"/>
    </source>
</evidence>
<dbReference type="GO" id="GO:0016020">
    <property type="term" value="C:membrane"/>
    <property type="evidence" value="ECO:0007669"/>
    <property type="project" value="UniProtKB-SubCell"/>
</dbReference>
<dbReference type="Pfam" id="PF11954">
    <property type="entry name" value="DUF3471"/>
    <property type="match status" value="1"/>
</dbReference>
<dbReference type="RefSeq" id="WP_151969193.1">
    <property type="nucleotide sequence ID" value="NZ_AP019860.1"/>
</dbReference>
<feature type="domain" description="Beta-lactamase-related" evidence="4">
    <location>
        <begin position="39"/>
        <end position="341"/>
    </location>
</feature>
<dbReference type="Gene3D" id="1.25.40.10">
    <property type="entry name" value="Tetratricopeptide repeat domain"/>
    <property type="match status" value="1"/>
</dbReference>
<organism evidence="6 7">
    <name type="scientific">Uabimicrobium amorphum</name>
    <dbReference type="NCBI Taxonomy" id="2596890"/>
    <lineage>
        <taxon>Bacteria</taxon>
        <taxon>Pseudomonadati</taxon>
        <taxon>Planctomycetota</taxon>
        <taxon>Candidatus Uabimicrobiia</taxon>
        <taxon>Candidatus Uabimicrobiales</taxon>
        <taxon>Candidatus Uabimicrobiaceae</taxon>
        <taxon>Candidatus Uabimicrobium</taxon>
    </lineage>
</organism>
<dbReference type="AlphaFoldDB" id="A0A5S9INC5"/>
<comment type="subcellular location">
    <subcellularLocation>
        <location evidence="1">Membrane</location>
    </subcellularLocation>
</comment>
<dbReference type="PROSITE" id="PS50005">
    <property type="entry name" value="TPR"/>
    <property type="match status" value="1"/>
</dbReference>
<dbReference type="InterPro" id="IPR011990">
    <property type="entry name" value="TPR-like_helical_dom_sf"/>
</dbReference>
<dbReference type="OrthoDB" id="284523at2"/>
<feature type="repeat" description="TPR" evidence="3">
    <location>
        <begin position="428"/>
        <end position="461"/>
    </location>
</feature>
<evidence type="ECO:0000256" key="3">
    <source>
        <dbReference type="PROSITE-ProRule" id="PRU00339"/>
    </source>
</evidence>
<dbReference type="EMBL" id="AP019860">
    <property type="protein sequence ID" value="BBM85073.1"/>
    <property type="molecule type" value="Genomic_DNA"/>
</dbReference>
<proteinExistence type="predicted"/>
<dbReference type="InterPro" id="IPR050491">
    <property type="entry name" value="AmpC-like"/>
</dbReference>
<dbReference type="SUPFAM" id="SSF56601">
    <property type="entry name" value="beta-lactamase/transpeptidase-like"/>
    <property type="match status" value="1"/>
</dbReference>
<dbReference type="KEGG" id="uam:UABAM_03436"/>
<evidence type="ECO:0000259" key="5">
    <source>
        <dbReference type="Pfam" id="PF11954"/>
    </source>
</evidence>
<dbReference type="PANTHER" id="PTHR46825:SF11">
    <property type="entry name" value="PENICILLIN-BINDING PROTEIN 4"/>
    <property type="match status" value="1"/>
</dbReference>
<evidence type="ECO:0000313" key="7">
    <source>
        <dbReference type="Proteomes" id="UP000326354"/>
    </source>
</evidence>
<reference evidence="6 7" key="1">
    <citation type="submission" date="2019-08" db="EMBL/GenBank/DDBJ databases">
        <title>Complete genome sequence of Candidatus Uab amorphum.</title>
        <authorList>
            <person name="Shiratori T."/>
            <person name="Suzuki S."/>
            <person name="Kakizawa Y."/>
            <person name="Ishida K."/>
        </authorList>
    </citation>
    <scope>NUCLEOTIDE SEQUENCE [LARGE SCALE GENOMIC DNA]</scope>
    <source>
        <strain evidence="6 7">SRT547</strain>
    </source>
</reference>
<accession>A0A5S9INC5</accession>
<dbReference type="InterPro" id="IPR019734">
    <property type="entry name" value="TPR_rpt"/>
</dbReference>
<evidence type="ECO:0000256" key="2">
    <source>
        <dbReference type="ARBA" id="ARBA00023136"/>
    </source>
</evidence>
<sequence length="566" mass="65870">MRYLIIVVLLSHLLLAQTKSNRFDEILHRSHNNREFNGNVLIVKNGKVIYKNAIGYAEFKNRTPLTINSQFRLASVSKQFTAMAIVLLYKQQKLKYDDDIVKYLPQLPYKGITIRHLLHHTSGLADYMYLFESHWDKDKIATNNDIISLFAKHKPPVNFTPGERWEYSNTGYALLASIVESAAQVPFHEFVKKYIFTPLDMKNSLVYSPLRKDIMTNRVYGVYWNADDSFREHDFHFLNGIAGDGGIYSTLEDLLKWDRALYTEKLLSKKLLAEVFTSGKLQDGSQTGYGFGWGISKSPTGKKRVSHSGGWVGFRTNITRDVEENNTIIFLSNVSETFRSVRRALEDALYEKRHNLPRISIARKLIAMKDKNLDIYAKYQQLKDSEQQNYRWGEQELETIINYLLDNDKTSPAIQMTQSMIDEFPDSFIAYYMLANAYEKKGDTKKAIENYRKSLEIHPGFKDARRNLEKSGIKLEPIKVDAKVLQDYVGKYQLAPTFFIIIRCKDNHLTVQVTNQEEYDLFPMSQNKFYLTVVNAQLSFHRNKQQQIRHLILHQNKRETFAIKIK</sequence>
<dbReference type="PROSITE" id="PS50293">
    <property type="entry name" value="TPR_REGION"/>
    <property type="match status" value="1"/>
</dbReference>
<name>A0A5S9INC5_UABAM</name>
<gene>
    <name evidence="6" type="ORF">UABAM_03436</name>
</gene>
<evidence type="ECO:0000259" key="4">
    <source>
        <dbReference type="Pfam" id="PF00144"/>
    </source>
</evidence>
<dbReference type="SUPFAM" id="SSF48452">
    <property type="entry name" value="TPR-like"/>
    <property type="match status" value="1"/>
</dbReference>
<dbReference type="InterPro" id="IPR001466">
    <property type="entry name" value="Beta-lactam-related"/>
</dbReference>
<keyword evidence="3" id="KW-0802">TPR repeat</keyword>
<dbReference type="InterPro" id="IPR021860">
    <property type="entry name" value="Peptidase_S12_Pab87-rel_C"/>
</dbReference>
<dbReference type="SMART" id="SM00028">
    <property type="entry name" value="TPR"/>
    <property type="match status" value="1"/>
</dbReference>
<keyword evidence="7" id="KW-1185">Reference proteome</keyword>
<dbReference type="Gene3D" id="3.40.710.10">
    <property type="entry name" value="DD-peptidase/beta-lactamase superfamily"/>
    <property type="match status" value="1"/>
</dbReference>
<evidence type="ECO:0000256" key="1">
    <source>
        <dbReference type="ARBA" id="ARBA00004370"/>
    </source>
</evidence>
<keyword evidence="2" id="KW-0472">Membrane</keyword>
<dbReference type="Pfam" id="PF00515">
    <property type="entry name" value="TPR_1"/>
    <property type="match status" value="1"/>
</dbReference>
<protein>
    <submittedName>
        <fullName evidence="6">Penicillin-binding protein 4</fullName>
    </submittedName>
</protein>
<dbReference type="Proteomes" id="UP000326354">
    <property type="component" value="Chromosome"/>
</dbReference>
<dbReference type="InterPro" id="IPR012338">
    <property type="entry name" value="Beta-lactam/transpept-like"/>
</dbReference>
<dbReference type="Pfam" id="PF00144">
    <property type="entry name" value="Beta-lactamase"/>
    <property type="match status" value="1"/>
</dbReference>
<feature type="domain" description="Peptidase S12 Pab87-related C-terminal" evidence="5">
    <location>
        <begin position="478"/>
        <end position="554"/>
    </location>
</feature>